<accession>A0ABN9FVM7</accession>
<dbReference type="InterPro" id="IPR036236">
    <property type="entry name" value="Znf_C2H2_sf"/>
</dbReference>
<organism evidence="2 3">
    <name type="scientific">Staurois parvus</name>
    <dbReference type="NCBI Taxonomy" id="386267"/>
    <lineage>
        <taxon>Eukaryota</taxon>
        <taxon>Metazoa</taxon>
        <taxon>Chordata</taxon>
        <taxon>Craniata</taxon>
        <taxon>Vertebrata</taxon>
        <taxon>Euteleostomi</taxon>
        <taxon>Amphibia</taxon>
        <taxon>Batrachia</taxon>
        <taxon>Anura</taxon>
        <taxon>Neobatrachia</taxon>
        <taxon>Ranoidea</taxon>
        <taxon>Ranidae</taxon>
        <taxon>Staurois</taxon>
    </lineage>
</organism>
<evidence type="ECO:0000256" key="1">
    <source>
        <dbReference type="SAM" id="Phobius"/>
    </source>
</evidence>
<keyword evidence="1" id="KW-1133">Transmembrane helix</keyword>
<gene>
    <name evidence="2" type="ORF">SPARVUS_LOCUS12696414</name>
</gene>
<feature type="transmembrane region" description="Helical" evidence="1">
    <location>
        <begin position="14"/>
        <end position="35"/>
    </location>
</feature>
<evidence type="ECO:0000313" key="3">
    <source>
        <dbReference type="Proteomes" id="UP001162483"/>
    </source>
</evidence>
<comment type="caution">
    <text evidence="2">The sequence shown here is derived from an EMBL/GenBank/DDBJ whole genome shotgun (WGS) entry which is preliminary data.</text>
</comment>
<protein>
    <submittedName>
        <fullName evidence="2">Uncharacterized protein</fullName>
    </submittedName>
</protein>
<keyword evidence="1" id="KW-0812">Transmembrane</keyword>
<keyword evidence="3" id="KW-1185">Reference proteome</keyword>
<evidence type="ECO:0000313" key="2">
    <source>
        <dbReference type="EMBL" id="CAI9600060.1"/>
    </source>
</evidence>
<sequence length="38" mass="4317">MRTHTGEKPFQCDVSGAALCFCVIAIFKMFLVHMLRSK</sequence>
<dbReference type="Gene3D" id="3.30.160.60">
    <property type="entry name" value="Classic Zinc Finger"/>
    <property type="match status" value="1"/>
</dbReference>
<dbReference type="SUPFAM" id="SSF57667">
    <property type="entry name" value="beta-beta-alpha zinc fingers"/>
    <property type="match status" value="1"/>
</dbReference>
<proteinExistence type="predicted"/>
<dbReference type="Proteomes" id="UP001162483">
    <property type="component" value="Unassembled WGS sequence"/>
</dbReference>
<keyword evidence="1" id="KW-0472">Membrane</keyword>
<dbReference type="EMBL" id="CATNWA010017384">
    <property type="protein sequence ID" value="CAI9600060.1"/>
    <property type="molecule type" value="Genomic_DNA"/>
</dbReference>
<name>A0ABN9FVM7_9NEOB</name>
<reference evidence="2" key="1">
    <citation type="submission" date="2023-05" db="EMBL/GenBank/DDBJ databases">
        <authorList>
            <person name="Stuckert A."/>
        </authorList>
    </citation>
    <scope>NUCLEOTIDE SEQUENCE</scope>
</reference>